<comment type="pathway">
    <text evidence="4">Lipid metabolism.</text>
</comment>
<gene>
    <name evidence="20" type="ORF">V3328_24345</name>
</gene>
<evidence type="ECO:0000256" key="14">
    <source>
        <dbReference type="ARBA" id="ARBA00023098"/>
    </source>
</evidence>
<evidence type="ECO:0000256" key="9">
    <source>
        <dbReference type="ARBA" id="ARBA00022516"/>
    </source>
</evidence>
<reference evidence="20 21" key="1">
    <citation type="submission" date="2024-02" db="EMBL/GenBank/DDBJ databases">
        <title>Genome analysis and characterization of Microbaculum marinisediminis sp. nov., isolated from marine sediment.</title>
        <authorList>
            <person name="Du Z.-J."/>
            <person name="Ye Y.-Q."/>
            <person name="Zhang Z.-R."/>
            <person name="Yuan S.-M."/>
            <person name="Zhang X.-Y."/>
        </authorList>
    </citation>
    <scope>NUCLEOTIDE SEQUENCE [LARGE SCALE GENOMIC DNA]</scope>
    <source>
        <strain evidence="20 21">SDUM1044001</strain>
    </source>
</reference>
<evidence type="ECO:0000256" key="19">
    <source>
        <dbReference type="SAM" id="Phobius"/>
    </source>
</evidence>
<organism evidence="20 21">
    <name type="scientific">Microbaculum marinum</name>
    <dbReference type="NCBI Taxonomy" id="1764581"/>
    <lineage>
        <taxon>Bacteria</taxon>
        <taxon>Pseudomonadati</taxon>
        <taxon>Pseudomonadota</taxon>
        <taxon>Alphaproteobacteria</taxon>
        <taxon>Hyphomicrobiales</taxon>
        <taxon>Tepidamorphaceae</taxon>
        <taxon>Microbaculum</taxon>
    </lineage>
</organism>
<evidence type="ECO:0000256" key="13">
    <source>
        <dbReference type="ARBA" id="ARBA00022989"/>
    </source>
</evidence>
<evidence type="ECO:0000256" key="6">
    <source>
        <dbReference type="ARBA" id="ARBA00012487"/>
    </source>
</evidence>
<evidence type="ECO:0000256" key="8">
    <source>
        <dbReference type="ARBA" id="ARBA00022475"/>
    </source>
</evidence>
<dbReference type="GO" id="GO:0016024">
    <property type="term" value="P:CDP-diacylglycerol biosynthetic process"/>
    <property type="evidence" value="ECO:0007669"/>
    <property type="project" value="TreeGrafter"/>
</dbReference>
<dbReference type="Pfam" id="PF01148">
    <property type="entry name" value="CTP_transf_1"/>
    <property type="match status" value="1"/>
</dbReference>
<evidence type="ECO:0000256" key="11">
    <source>
        <dbReference type="ARBA" id="ARBA00022692"/>
    </source>
</evidence>
<keyword evidence="13 19" id="KW-1133">Transmembrane helix</keyword>
<sequence>MSALVLGPTVLALAWFGGWAFAALAAVSGAVLVGEWSGVSRGRYFDAAVALAAACVCGTVLAFAAGMLELSGILLLIGILGGQLLAWRSDPGRLFAAGILYAALPMLGFVVLRQDPDFGLFAVAWLMIIVWATDIGAYFSGRMIGGPRLAPRVSPNKTWAGAAGGLVSAVGASLVFVGLTLQADMVSIAILAALLSVVSEAGDLFESGLKRRFGAKDASRLIPGHGGLMDRIDSLVAAALLAAIVGVWRGGLHSAGAGLMLW</sequence>
<comment type="pathway">
    <text evidence="3 18">Phospholipid metabolism; CDP-diacylglycerol biosynthesis; CDP-diacylglycerol from sn-glycerol 3-phosphate: step 3/3.</text>
</comment>
<feature type="transmembrane region" description="Helical" evidence="19">
    <location>
        <begin position="70"/>
        <end position="87"/>
    </location>
</feature>
<keyword evidence="8" id="KW-1003">Cell membrane</keyword>
<evidence type="ECO:0000256" key="10">
    <source>
        <dbReference type="ARBA" id="ARBA00022679"/>
    </source>
</evidence>
<dbReference type="GO" id="GO:0005886">
    <property type="term" value="C:plasma membrane"/>
    <property type="evidence" value="ECO:0007669"/>
    <property type="project" value="UniProtKB-SubCell"/>
</dbReference>
<dbReference type="PANTHER" id="PTHR46382">
    <property type="entry name" value="PHOSPHATIDATE CYTIDYLYLTRANSFERASE"/>
    <property type="match status" value="1"/>
</dbReference>
<evidence type="ECO:0000256" key="17">
    <source>
        <dbReference type="ARBA" id="ARBA00023264"/>
    </source>
</evidence>
<evidence type="ECO:0000256" key="18">
    <source>
        <dbReference type="RuleBase" id="RU003938"/>
    </source>
</evidence>
<evidence type="ECO:0000313" key="20">
    <source>
        <dbReference type="EMBL" id="MEJ8574632.1"/>
    </source>
</evidence>
<evidence type="ECO:0000256" key="16">
    <source>
        <dbReference type="ARBA" id="ARBA00023209"/>
    </source>
</evidence>
<dbReference type="AlphaFoldDB" id="A0AAW9RLN5"/>
<keyword evidence="10 18" id="KW-0808">Transferase</keyword>
<dbReference type="PANTHER" id="PTHR46382:SF1">
    <property type="entry name" value="PHOSPHATIDATE CYTIDYLYLTRANSFERASE"/>
    <property type="match status" value="1"/>
</dbReference>
<evidence type="ECO:0000256" key="3">
    <source>
        <dbReference type="ARBA" id="ARBA00005119"/>
    </source>
</evidence>
<feature type="transmembrane region" description="Helical" evidence="19">
    <location>
        <begin position="12"/>
        <end position="32"/>
    </location>
</feature>
<evidence type="ECO:0000313" key="21">
    <source>
        <dbReference type="Proteomes" id="UP001378188"/>
    </source>
</evidence>
<evidence type="ECO:0000256" key="15">
    <source>
        <dbReference type="ARBA" id="ARBA00023136"/>
    </source>
</evidence>
<dbReference type="Proteomes" id="UP001378188">
    <property type="component" value="Unassembled WGS sequence"/>
</dbReference>
<comment type="subcellular location">
    <subcellularLocation>
        <location evidence="2">Cell membrane</location>
        <topology evidence="2">Multi-pass membrane protein</topology>
    </subcellularLocation>
</comment>
<evidence type="ECO:0000256" key="7">
    <source>
        <dbReference type="ARBA" id="ARBA00019373"/>
    </source>
</evidence>
<keyword evidence="15 19" id="KW-0472">Membrane</keyword>
<feature type="transmembrane region" description="Helical" evidence="19">
    <location>
        <begin position="118"/>
        <end position="139"/>
    </location>
</feature>
<keyword evidence="11 18" id="KW-0812">Transmembrane</keyword>
<dbReference type="PROSITE" id="PS01315">
    <property type="entry name" value="CDS"/>
    <property type="match status" value="1"/>
</dbReference>
<evidence type="ECO:0000256" key="2">
    <source>
        <dbReference type="ARBA" id="ARBA00004651"/>
    </source>
</evidence>
<keyword evidence="12 18" id="KW-0548">Nucleotidyltransferase</keyword>
<keyword evidence="9" id="KW-0444">Lipid biosynthesis</keyword>
<accession>A0AAW9RLN5</accession>
<dbReference type="EMBL" id="JAZHOF010000013">
    <property type="protein sequence ID" value="MEJ8574632.1"/>
    <property type="molecule type" value="Genomic_DNA"/>
</dbReference>
<protein>
    <recommendedName>
        <fullName evidence="7 18">Phosphatidate cytidylyltransferase</fullName>
        <ecNumber evidence="6 18">2.7.7.41</ecNumber>
    </recommendedName>
</protein>
<feature type="transmembrane region" description="Helical" evidence="19">
    <location>
        <begin position="235"/>
        <end position="252"/>
    </location>
</feature>
<evidence type="ECO:0000256" key="4">
    <source>
        <dbReference type="ARBA" id="ARBA00005189"/>
    </source>
</evidence>
<feature type="transmembrane region" description="Helical" evidence="19">
    <location>
        <begin position="94"/>
        <end position="112"/>
    </location>
</feature>
<evidence type="ECO:0000256" key="1">
    <source>
        <dbReference type="ARBA" id="ARBA00001698"/>
    </source>
</evidence>
<feature type="transmembrane region" description="Helical" evidence="19">
    <location>
        <begin position="159"/>
        <end position="179"/>
    </location>
</feature>
<evidence type="ECO:0000256" key="5">
    <source>
        <dbReference type="ARBA" id="ARBA00010185"/>
    </source>
</evidence>
<dbReference type="GO" id="GO:0004605">
    <property type="term" value="F:phosphatidate cytidylyltransferase activity"/>
    <property type="evidence" value="ECO:0007669"/>
    <property type="project" value="UniProtKB-EC"/>
</dbReference>
<keyword evidence="17" id="KW-1208">Phospholipid metabolism</keyword>
<proteinExistence type="inferred from homology"/>
<keyword evidence="14" id="KW-0443">Lipid metabolism</keyword>
<name>A0AAW9RLN5_9HYPH</name>
<feature type="transmembrane region" description="Helical" evidence="19">
    <location>
        <begin position="44"/>
        <end position="64"/>
    </location>
</feature>
<comment type="similarity">
    <text evidence="5 18">Belongs to the CDS family.</text>
</comment>
<keyword evidence="16" id="KW-0594">Phospholipid biosynthesis</keyword>
<dbReference type="RefSeq" id="WP_340332334.1">
    <property type="nucleotide sequence ID" value="NZ_JAZHOF010000013.1"/>
</dbReference>
<keyword evidence="21" id="KW-1185">Reference proteome</keyword>
<dbReference type="InterPro" id="IPR000374">
    <property type="entry name" value="PC_trans"/>
</dbReference>
<comment type="catalytic activity">
    <reaction evidence="1 18">
        <text>a 1,2-diacyl-sn-glycero-3-phosphate + CTP + H(+) = a CDP-1,2-diacyl-sn-glycerol + diphosphate</text>
        <dbReference type="Rhea" id="RHEA:16229"/>
        <dbReference type="ChEBI" id="CHEBI:15378"/>
        <dbReference type="ChEBI" id="CHEBI:33019"/>
        <dbReference type="ChEBI" id="CHEBI:37563"/>
        <dbReference type="ChEBI" id="CHEBI:58332"/>
        <dbReference type="ChEBI" id="CHEBI:58608"/>
        <dbReference type="EC" id="2.7.7.41"/>
    </reaction>
</comment>
<evidence type="ECO:0000256" key="12">
    <source>
        <dbReference type="ARBA" id="ARBA00022695"/>
    </source>
</evidence>
<comment type="caution">
    <text evidence="20">The sequence shown here is derived from an EMBL/GenBank/DDBJ whole genome shotgun (WGS) entry which is preliminary data.</text>
</comment>
<dbReference type="EC" id="2.7.7.41" evidence="6 18"/>